<feature type="transmembrane region" description="Helical" evidence="10">
    <location>
        <begin position="271"/>
        <end position="292"/>
    </location>
</feature>
<keyword evidence="7 10" id="KW-1133">Transmembrane helix</keyword>
<dbReference type="InterPro" id="IPR000515">
    <property type="entry name" value="MetI-like"/>
</dbReference>
<keyword evidence="4 10" id="KW-0812">Transmembrane</keyword>
<dbReference type="NCBIfam" id="NF045474">
    <property type="entry name" value="Opp2C"/>
    <property type="match status" value="1"/>
</dbReference>
<protein>
    <submittedName>
        <fullName evidence="12">ABC transporter permease</fullName>
    </submittedName>
</protein>
<accession>A0ABX7BAP3</accession>
<dbReference type="PANTHER" id="PTHR43386:SF1">
    <property type="entry name" value="D,D-DIPEPTIDE TRANSPORT SYSTEM PERMEASE PROTEIN DDPC-RELATED"/>
    <property type="match status" value="1"/>
</dbReference>
<evidence type="ECO:0000256" key="8">
    <source>
        <dbReference type="ARBA" id="ARBA00023136"/>
    </source>
</evidence>
<evidence type="ECO:0000256" key="10">
    <source>
        <dbReference type="RuleBase" id="RU363032"/>
    </source>
</evidence>
<evidence type="ECO:0000313" key="13">
    <source>
        <dbReference type="Proteomes" id="UP000595197"/>
    </source>
</evidence>
<dbReference type="InterPro" id="IPR035906">
    <property type="entry name" value="MetI-like_sf"/>
</dbReference>
<dbReference type="InterPro" id="IPR053385">
    <property type="entry name" value="ABC_transport_permease"/>
</dbReference>
<keyword evidence="5" id="KW-0571">Peptide transport</keyword>
<evidence type="ECO:0000256" key="5">
    <source>
        <dbReference type="ARBA" id="ARBA00022856"/>
    </source>
</evidence>
<proteinExistence type="inferred from homology"/>
<keyword evidence="8 10" id="KW-0472">Membrane</keyword>
<dbReference type="Pfam" id="PF00528">
    <property type="entry name" value="BPD_transp_1"/>
    <property type="match status" value="1"/>
</dbReference>
<evidence type="ECO:0000256" key="3">
    <source>
        <dbReference type="ARBA" id="ARBA00022475"/>
    </source>
</evidence>
<comment type="similarity">
    <text evidence="9">Belongs to the binding-protein-dependent transport system permease family. OppBC subfamily.</text>
</comment>
<keyword evidence="3" id="KW-1003">Cell membrane</keyword>
<dbReference type="Proteomes" id="UP000595197">
    <property type="component" value="Chromosome"/>
</dbReference>
<feature type="transmembrane region" description="Helical" evidence="10">
    <location>
        <begin position="42"/>
        <end position="64"/>
    </location>
</feature>
<evidence type="ECO:0000256" key="1">
    <source>
        <dbReference type="ARBA" id="ARBA00004651"/>
    </source>
</evidence>
<evidence type="ECO:0000313" key="12">
    <source>
        <dbReference type="EMBL" id="QQP91461.1"/>
    </source>
</evidence>
<evidence type="ECO:0000256" key="7">
    <source>
        <dbReference type="ARBA" id="ARBA00022989"/>
    </source>
</evidence>
<evidence type="ECO:0000256" key="9">
    <source>
        <dbReference type="ARBA" id="ARBA00024202"/>
    </source>
</evidence>
<dbReference type="Gene3D" id="1.10.3720.10">
    <property type="entry name" value="MetI-like"/>
    <property type="match status" value="1"/>
</dbReference>
<dbReference type="Pfam" id="PF12911">
    <property type="entry name" value="OppC_N"/>
    <property type="match status" value="1"/>
</dbReference>
<reference evidence="12" key="1">
    <citation type="submission" date="2021-02" db="EMBL/GenBank/DDBJ databases">
        <title>Skermanella TT6 skin isolate.</title>
        <authorList>
            <person name="Lee K."/>
            <person name="Ganzorig M."/>
        </authorList>
    </citation>
    <scope>NUCLEOTIDE SEQUENCE</scope>
    <source>
        <strain evidence="12">TT6</strain>
    </source>
</reference>
<keyword evidence="2 10" id="KW-0813">Transport</keyword>
<evidence type="ECO:0000256" key="6">
    <source>
        <dbReference type="ARBA" id="ARBA00022927"/>
    </source>
</evidence>
<dbReference type="InterPro" id="IPR050366">
    <property type="entry name" value="BP-dependent_transpt_permease"/>
</dbReference>
<name>A0ABX7BAP3_9PROT</name>
<dbReference type="CDD" id="cd06261">
    <property type="entry name" value="TM_PBP2"/>
    <property type="match status" value="1"/>
</dbReference>
<dbReference type="EMBL" id="CP067420">
    <property type="protein sequence ID" value="QQP91461.1"/>
    <property type="molecule type" value="Genomic_DNA"/>
</dbReference>
<comment type="subcellular location">
    <subcellularLocation>
        <location evidence="1 10">Cell membrane</location>
        <topology evidence="1 10">Multi-pass membrane protein</topology>
    </subcellularLocation>
</comment>
<dbReference type="SUPFAM" id="SSF161098">
    <property type="entry name" value="MetI-like"/>
    <property type="match status" value="1"/>
</dbReference>
<organism evidence="12 13">
    <name type="scientific">Skermanella cutis</name>
    <dbReference type="NCBI Taxonomy" id="2775420"/>
    <lineage>
        <taxon>Bacteria</taxon>
        <taxon>Pseudomonadati</taxon>
        <taxon>Pseudomonadota</taxon>
        <taxon>Alphaproteobacteria</taxon>
        <taxon>Rhodospirillales</taxon>
        <taxon>Azospirillaceae</taxon>
        <taxon>Skermanella</taxon>
    </lineage>
</organism>
<evidence type="ECO:0000256" key="4">
    <source>
        <dbReference type="ARBA" id="ARBA00022692"/>
    </source>
</evidence>
<dbReference type="RefSeq" id="WP_201079409.1">
    <property type="nucleotide sequence ID" value="NZ_CP067420.1"/>
</dbReference>
<feature type="transmembrane region" description="Helical" evidence="10">
    <location>
        <begin position="152"/>
        <end position="176"/>
    </location>
</feature>
<dbReference type="PANTHER" id="PTHR43386">
    <property type="entry name" value="OLIGOPEPTIDE TRANSPORT SYSTEM PERMEASE PROTEIN APPC"/>
    <property type="match status" value="1"/>
</dbReference>
<feature type="transmembrane region" description="Helical" evidence="10">
    <location>
        <begin position="232"/>
        <end position="251"/>
    </location>
</feature>
<dbReference type="PROSITE" id="PS50928">
    <property type="entry name" value="ABC_TM1"/>
    <property type="match status" value="1"/>
</dbReference>
<keyword evidence="13" id="KW-1185">Reference proteome</keyword>
<sequence>MTGASMKGGLRDWLLTDTPRSRGQARLGRLYAGWLAFSRNRLAMVGFFIIAALVLVALFAPLIATQSPYDQDLANRLQPPGAAHWFGTDQFGRDIFSRVVHGSRLTLYIVLLVAVTAPVVGLLIGTVSGYLGGWTDIVLMRITDIFLAFPKLILALAFVAALGPGIENAVIAIAITSWPPYARIARAETMTIRHSDFISAVRLQGASPVRIIAGHVIPLCTSSLIVRVTLDMAGIILTAAGLGFLGLGAQPPLPEWGAMISTGRQYLLEQWWVATLPGLAIFVVSLGFNLLGDGLRDVLDPKNG</sequence>
<feature type="domain" description="ABC transmembrane type-1" evidence="11">
    <location>
        <begin position="107"/>
        <end position="292"/>
    </location>
</feature>
<evidence type="ECO:0000259" key="11">
    <source>
        <dbReference type="PROSITE" id="PS50928"/>
    </source>
</evidence>
<keyword evidence="6" id="KW-0653">Protein transport</keyword>
<dbReference type="InterPro" id="IPR025966">
    <property type="entry name" value="OppC_N"/>
</dbReference>
<evidence type="ECO:0000256" key="2">
    <source>
        <dbReference type="ARBA" id="ARBA00022448"/>
    </source>
</evidence>
<feature type="transmembrane region" description="Helical" evidence="10">
    <location>
        <begin position="105"/>
        <end position="132"/>
    </location>
</feature>
<gene>
    <name evidence="12" type="ORF">IGS68_09765</name>
</gene>